<evidence type="ECO:0000313" key="1">
    <source>
        <dbReference type="EMBL" id="GAP34877.1"/>
    </source>
</evidence>
<keyword evidence="2" id="KW-1185">Reference proteome</keyword>
<proteinExistence type="predicted"/>
<dbReference type="RefSeq" id="WP_082368012.1">
    <property type="nucleotide sequence ID" value="NZ_BBYR01000011.1"/>
</dbReference>
<dbReference type="InterPro" id="IPR038225">
    <property type="entry name" value="TagF_sf"/>
</dbReference>
<dbReference type="InterPro" id="IPR017748">
    <property type="entry name" value="TagF"/>
</dbReference>
<dbReference type="NCBIfam" id="TIGR03373">
    <property type="entry name" value="VI_minor_4"/>
    <property type="match status" value="1"/>
</dbReference>
<reference evidence="1 2" key="2">
    <citation type="journal article" date="2016" name="Science">
        <title>A bacterium that degrades and assimilates poly(ethylene terephthalate).</title>
        <authorList>
            <person name="Yoshida S."/>
            <person name="Hiraga K."/>
            <person name="Takehana T."/>
            <person name="Taniguchi I."/>
            <person name="Yamaji H."/>
            <person name="Maeda Y."/>
            <person name="Toyohara K."/>
            <person name="Miyamoto K."/>
            <person name="Kimura Y."/>
            <person name="Oda K."/>
        </authorList>
    </citation>
    <scope>NUCLEOTIDE SEQUENCE [LARGE SCALE GENOMIC DNA]</scope>
    <source>
        <strain evidence="2">NBRC 110686 / TISTR 2288 / 201-F6</strain>
    </source>
</reference>
<sequence>MALGLYGKLPCQGDFVSRRLPWEFTQAWDDWLQAGLAQARTAIGADWHQTYLTAPLWRFQLAPGVLGAGGWAGLWFASVDRVGRQFPLTLVEPLPEGWRDRYVVLEQDEAYFPVEDVALRGLDPRIAFDAFDRSIESRSLLASVPSAALASVSSGLEAVSIDIDQIGARLLRLAADVDAGAALRTAQTAGRAESCFFTWGNEHHGPMLLRCSGLPSAAEFRGFLDGRWP</sequence>
<dbReference type="OrthoDB" id="9801841at2"/>
<dbReference type="PIRSF" id="PIRSF029287">
    <property type="entry name" value="UCP029287"/>
    <property type="match status" value="1"/>
</dbReference>
<reference evidence="2" key="1">
    <citation type="submission" date="2015-07" db="EMBL/GenBank/DDBJ databases">
        <title>Discovery of a poly(ethylene terephthalate assimilation.</title>
        <authorList>
            <person name="Yoshida S."/>
            <person name="Hiraga K."/>
            <person name="Takehana T."/>
            <person name="Taniguchi I."/>
            <person name="Yamaji H."/>
            <person name="Maeda Y."/>
            <person name="Toyohara K."/>
            <person name="Miyamoto K."/>
            <person name="Kimura Y."/>
            <person name="Oda K."/>
        </authorList>
    </citation>
    <scope>NUCLEOTIDE SEQUENCE [LARGE SCALE GENOMIC DNA]</scope>
    <source>
        <strain evidence="2">NBRC 110686 / TISTR 2288 / 201-F6</strain>
    </source>
</reference>
<organism evidence="1 2">
    <name type="scientific">Piscinibacter sakaiensis</name>
    <name type="common">Ideonella sakaiensis</name>
    <dbReference type="NCBI Taxonomy" id="1547922"/>
    <lineage>
        <taxon>Bacteria</taxon>
        <taxon>Pseudomonadati</taxon>
        <taxon>Pseudomonadota</taxon>
        <taxon>Betaproteobacteria</taxon>
        <taxon>Burkholderiales</taxon>
        <taxon>Sphaerotilaceae</taxon>
        <taxon>Piscinibacter</taxon>
    </lineage>
</organism>
<dbReference type="Pfam" id="PF09867">
    <property type="entry name" value="TagF_N"/>
    <property type="match status" value="1"/>
</dbReference>
<dbReference type="Gene3D" id="3.40.1730.10">
    <property type="entry name" value="pa0076 domain"/>
    <property type="match status" value="1"/>
</dbReference>
<protein>
    <submittedName>
        <fullName evidence="1">Protein phosphatase ImpM</fullName>
    </submittedName>
</protein>
<gene>
    <name evidence="1" type="ORF">ISF6_0360</name>
</gene>
<comment type="caution">
    <text evidence="1">The sequence shown here is derived from an EMBL/GenBank/DDBJ whole genome shotgun (WGS) entry which is preliminary data.</text>
</comment>
<evidence type="ECO:0000313" key="2">
    <source>
        <dbReference type="Proteomes" id="UP000037660"/>
    </source>
</evidence>
<dbReference type="STRING" id="1547922.ISF6_0360"/>
<name>A0A0K8NWV1_PISS1</name>
<accession>A0A0K8NWV1</accession>
<dbReference type="EMBL" id="BBYR01000011">
    <property type="protein sequence ID" value="GAP34877.1"/>
    <property type="molecule type" value="Genomic_DNA"/>
</dbReference>
<dbReference type="Proteomes" id="UP000037660">
    <property type="component" value="Unassembled WGS sequence"/>
</dbReference>
<dbReference type="AlphaFoldDB" id="A0A0K8NWV1"/>